<keyword evidence="2" id="KW-0732">Signal</keyword>
<gene>
    <name evidence="4" type="ordered locus">SGRA_3858</name>
</gene>
<dbReference type="AlphaFoldDB" id="H6L614"/>
<dbReference type="KEGG" id="sgn:SGRA_3858"/>
<evidence type="ECO:0000313" key="5">
    <source>
        <dbReference type="Proteomes" id="UP000007519"/>
    </source>
</evidence>
<proteinExistence type="predicted"/>
<dbReference type="Pfam" id="PF03544">
    <property type="entry name" value="TonB_C"/>
    <property type="match status" value="1"/>
</dbReference>
<dbReference type="EMBL" id="CP002831">
    <property type="protein sequence ID" value="AFC26574.1"/>
    <property type="molecule type" value="Genomic_DNA"/>
</dbReference>
<protein>
    <submittedName>
        <fullName evidence="4">TonB family protein</fullName>
    </submittedName>
</protein>
<feature type="signal peptide" evidence="2">
    <location>
        <begin position="1"/>
        <end position="21"/>
    </location>
</feature>
<dbReference type="PROSITE" id="PS52015">
    <property type="entry name" value="TONB_CTD"/>
    <property type="match status" value="1"/>
</dbReference>
<organism evidence="4 5">
    <name type="scientific">Saprospira grandis (strain Lewin)</name>
    <dbReference type="NCBI Taxonomy" id="984262"/>
    <lineage>
        <taxon>Bacteria</taxon>
        <taxon>Pseudomonadati</taxon>
        <taxon>Bacteroidota</taxon>
        <taxon>Saprospiria</taxon>
        <taxon>Saprospirales</taxon>
        <taxon>Saprospiraceae</taxon>
        <taxon>Saprospira</taxon>
    </lineage>
</organism>
<name>H6L614_SAPGL</name>
<feature type="domain" description="TonB C-terminal" evidence="3">
    <location>
        <begin position="91"/>
        <end position="189"/>
    </location>
</feature>
<feature type="chain" id="PRO_5003604690" evidence="2">
    <location>
        <begin position="22"/>
        <end position="189"/>
    </location>
</feature>
<dbReference type="SUPFAM" id="SSF74653">
    <property type="entry name" value="TolA/TonB C-terminal domain"/>
    <property type="match status" value="1"/>
</dbReference>
<evidence type="ECO:0000256" key="2">
    <source>
        <dbReference type="SAM" id="SignalP"/>
    </source>
</evidence>
<reference evidence="4 5" key="1">
    <citation type="journal article" date="2012" name="Stand. Genomic Sci.">
        <title>Complete genome sequencing and analysis of Saprospira grandis str. Lewin, a predatory marine bacterium.</title>
        <authorList>
            <person name="Saw J.H."/>
            <person name="Yuryev A."/>
            <person name="Kanbe M."/>
            <person name="Hou S."/>
            <person name="Young A.G."/>
            <person name="Aizawa S."/>
            <person name="Alam M."/>
        </authorList>
    </citation>
    <scope>NUCLEOTIDE SEQUENCE [LARGE SCALE GENOMIC DNA]</scope>
    <source>
        <strain evidence="4 5">Lewin</strain>
    </source>
</reference>
<dbReference type="InterPro" id="IPR037682">
    <property type="entry name" value="TonB_C"/>
</dbReference>
<dbReference type="RefSeq" id="WP_015694159.1">
    <property type="nucleotide sequence ID" value="NC_016940.1"/>
</dbReference>
<dbReference type="OrthoDB" id="9812355at2"/>
<dbReference type="Proteomes" id="UP000007519">
    <property type="component" value="Chromosome"/>
</dbReference>
<evidence type="ECO:0000256" key="1">
    <source>
        <dbReference type="SAM" id="MobiDB-lite"/>
    </source>
</evidence>
<dbReference type="eggNOG" id="COG0810">
    <property type="taxonomic scope" value="Bacteria"/>
</dbReference>
<feature type="region of interest" description="Disordered" evidence="1">
    <location>
        <begin position="40"/>
        <end position="61"/>
    </location>
</feature>
<evidence type="ECO:0000259" key="3">
    <source>
        <dbReference type="PROSITE" id="PS52015"/>
    </source>
</evidence>
<dbReference type="GO" id="GO:0055085">
    <property type="term" value="P:transmembrane transport"/>
    <property type="evidence" value="ECO:0007669"/>
    <property type="project" value="InterPro"/>
</dbReference>
<dbReference type="STRING" id="984262.SGRA_3858"/>
<evidence type="ECO:0000313" key="4">
    <source>
        <dbReference type="EMBL" id="AFC26574.1"/>
    </source>
</evidence>
<sequence>MYYRYLFLLLFFVGGIQATQAAGAPQYIVEVDTLIPPPPPVPPAPVVEDMPPPPPPPPPAPAPTIDYVPKYCYYLTEECSEDESPEERKTCGQLALMKDLSAATVFPKAAKGKNINSVAYIRFVVTAEGKMENIELLRFMGEEGLGLEGVALNAVKVVAITAKWEAAEEFGKKVSMRMVVPIRFKSEKD</sequence>
<dbReference type="HOGENOM" id="CLU_1433553_0_0_10"/>
<dbReference type="Gene3D" id="3.30.1150.10">
    <property type="match status" value="1"/>
</dbReference>
<keyword evidence="5" id="KW-1185">Reference proteome</keyword>
<accession>H6L614</accession>